<reference evidence="3 4" key="1">
    <citation type="submission" date="2023-12" db="EMBL/GenBank/DDBJ databases">
        <title>A high-quality genome assembly for Dillenia turbinata (Dilleniales).</title>
        <authorList>
            <person name="Chanderbali A."/>
        </authorList>
    </citation>
    <scope>NUCLEOTIDE SEQUENCE [LARGE SCALE GENOMIC DNA]</scope>
    <source>
        <strain evidence="3">LSX21</strain>
        <tissue evidence="3">Leaf</tissue>
    </source>
</reference>
<dbReference type="Proteomes" id="UP001370490">
    <property type="component" value="Unassembled WGS sequence"/>
</dbReference>
<organism evidence="3 4">
    <name type="scientific">Dillenia turbinata</name>
    <dbReference type="NCBI Taxonomy" id="194707"/>
    <lineage>
        <taxon>Eukaryota</taxon>
        <taxon>Viridiplantae</taxon>
        <taxon>Streptophyta</taxon>
        <taxon>Embryophyta</taxon>
        <taxon>Tracheophyta</taxon>
        <taxon>Spermatophyta</taxon>
        <taxon>Magnoliopsida</taxon>
        <taxon>eudicotyledons</taxon>
        <taxon>Gunneridae</taxon>
        <taxon>Pentapetalae</taxon>
        <taxon>Dilleniales</taxon>
        <taxon>Dilleniaceae</taxon>
        <taxon>Dillenia</taxon>
    </lineage>
</organism>
<evidence type="ECO:0000256" key="2">
    <source>
        <dbReference type="SAM" id="Phobius"/>
    </source>
</evidence>
<evidence type="ECO:0000313" key="3">
    <source>
        <dbReference type="EMBL" id="KAK6921638.1"/>
    </source>
</evidence>
<accession>A0AAN8UR41</accession>
<protein>
    <recommendedName>
        <fullName evidence="5">NAD(P)H dehydrogenase subunit CRR3, chloroplastic</fullName>
    </recommendedName>
</protein>
<feature type="compositionally biased region" description="Polar residues" evidence="1">
    <location>
        <begin position="49"/>
        <end position="60"/>
    </location>
</feature>
<feature type="region of interest" description="Disordered" evidence="1">
    <location>
        <begin position="29"/>
        <end position="83"/>
    </location>
</feature>
<dbReference type="EMBL" id="JBAMMX010000019">
    <property type="protein sequence ID" value="KAK6921638.1"/>
    <property type="molecule type" value="Genomic_DNA"/>
</dbReference>
<dbReference type="PANTHER" id="PTHR36340:SF1">
    <property type="entry name" value="NAD(P)H DEHYDROGENASE SUBUNIT CRR3, CHLOROPLASTIC-RELATED"/>
    <property type="match status" value="1"/>
</dbReference>
<keyword evidence="4" id="KW-1185">Reference proteome</keyword>
<evidence type="ECO:0000313" key="4">
    <source>
        <dbReference type="Proteomes" id="UP001370490"/>
    </source>
</evidence>
<keyword evidence="2" id="KW-0812">Transmembrane</keyword>
<comment type="caution">
    <text evidence="3">The sequence shown here is derived from an EMBL/GenBank/DDBJ whole genome shotgun (WGS) entry which is preliminary data.</text>
</comment>
<feature type="transmembrane region" description="Helical" evidence="2">
    <location>
        <begin position="139"/>
        <end position="162"/>
    </location>
</feature>
<dbReference type="InterPro" id="IPR038931">
    <property type="entry name" value="CRR3"/>
</dbReference>
<evidence type="ECO:0000256" key="1">
    <source>
        <dbReference type="SAM" id="MobiDB-lite"/>
    </source>
</evidence>
<sequence length="176" mass="19925">MKRLWITKKLLNSTAMAMACISRVSIFASSNPTNPPPPPQSQPQHSLRRTNITAPSTPNPQRRGRRRREQQQQQQQPSIAEIERAIGVRDSEPKKSIMDTVLSKTIGRKEGSMEKQLRETGEWLLDRSENASRSFGKSVLIFLFSWVLPTWILLVLIASGAIKLPFSAPFLDDMIM</sequence>
<dbReference type="PANTHER" id="PTHR36340">
    <property type="entry name" value="NAD(P)H DEHYDROGENASE SUBUNIT CRR3, CHLOROPLASTIC-RELATED"/>
    <property type="match status" value="1"/>
</dbReference>
<keyword evidence="2" id="KW-1133">Transmembrane helix</keyword>
<dbReference type="GO" id="GO:0009535">
    <property type="term" value="C:chloroplast thylakoid membrane"/>
    <property type="evidence" value="ECO:0007669"/>
    <property type="project" value="InterPro"/>
</dbReference>
<keyword evidence="2" id="KW-0472">Membrane</keyword>
<evidence type="ECO:0008006" key="5">
    <source>
        <dbReference type="Google" id="ProtNLM"/>
    </source>
</evidence>
<name>A0AAN8UR41_9MAGN</name>
<dbReference type="PROSITE" id="PS51257">
    <property type="entry name" value="PROKAR_LIPOPROTEIN"/>
    <property type="match status" value="1"/>
</dbReference>
<dbReference type="GO" id="GO:0010598">
    <property type="term" value="C:NAD(P)H dehydrogenase complex (plastoquinone)"/>
    <property type="evidence" value="ECO:0007669"/>
    <property type="project" value="InterPro"/>
</dbReference>
<dbReference type="GO" id="GO:0009773">
    <property type="term" value="P:photosynthetic electron transport in photosystem I"/>
    <property type="evidence" value="ECO:0007669"/>
    <property type="project" value="InterPro"/>
</dbReference>
<proteinExistence type="predicted"/>
<dbReference type="AlphaFoldDB" id="A0AAN8UR41"/>
<gene>
    <name evidence="3" type="ORF">RJ641_012145</name>
</gene>